<dbReference type="EMBL" id="JAFFGZ010000006">
    <property type="protein sequence ID" value="KAK4642775.1"/>
    <property type="molecule type" value="Genomic_DNA"/>
</dbReference>
<evidence type="ECO:0000313" key="2">
    <source>
        <dbReference type="EMBL" id="KAK4642775.1"/>
    </source>
</evidence>
<dbReference type="Gene3D" id="3.30.560.10">
    <property type="entry name" value="Glucose Oxidase, domain 3"/>
    <property type="match status" value="1"/>
</dbReference>
<dbReference type="GeneID" id="87891788"/>
<evidence type="ECO:0000256" key="1">
    <source>
        <dbReference type="SAM" id="SignalP"/>
    </source>
</evidence>
<feature type="signal peptide" evidence="1">
    <location>
        <begin position="1"/>
        <end position="19"/>
    </location>
</feature>
<keyword evidence="3" id="KW-1185">Reference proteome</keyword>
<feature type="chain" id="PRO_5045167076" evidence="1">
    <location>
        <begin position="20"/>
        <end position="138"/>
    </location>
</feature>
<gene>
    <name evidence="2" type="ORF">QC761_0060900</name>
</gene>
<proteinExistence type="predicted"/>
<comment type="caution">
    <text evidence="2">The sequence shown here is derived from an EMBL/GenBank/DDBJ whole genome shotgun (WGS) entry which is preliminary data.</text>
</comment>
<protein>
    <submittedName>
        <fullName evidence="2">Uncharacterized protein</fullName>
    </submittedName>
</protein>
<reference evidence="2 3" key="1">
    <citation type="journal article" date="2023" name="bioRxiv">
        <title>High-quality genome assemblies of four members of thePodospora anserinaspecies complex.</title>
        <authorList>
            <person name="Ament-Velasquez S.L."/>
            <person name="Vogan A.A."/>
            <person name="Wallerman O."/>
            <person name="Hartmann F."/>
            <person name="Gautier V."/>
            <person name="Silar P."/>
            <person name="Giraud T."/>
            <person name="Johannesson H."/>
        </authorList>
    </citation>
    <scope>NUCLEOTIDE SEQUENCE [LARGE SCALE GENOMIC DNA]</scope>
    <source>
        <strain evidence="2 3">CBS 112042</strain>
    </source>
</reference>
<dbReference type="RefSeq" id="XP_062731751.1">
    <property type="nucleotide sequence ID" value="XM_062872574.1"/>
</dbReference>
<accession>A0ABR0FI92</accession>
<evidence type="ECO:0000313" key="3">
    <source>
        <dbReference type="Proteomes" id="UP001322138"/>
    </source>
</evidence>
<keyword evidence="1" id="KW-0732">Signal</keyword>
<sequence>MLAEVLSGFFFLAAGFAQGQPWDFVLLMLSSGSQAGEQLVLHSLHVSPRSPRPISWFSKELQPYYKKSEQFVTSSKEVKHDLGVQFLDETVHGKNGPIVNSFPEVYGPFQKTWARTYEKLGLGVTGDPRGGLSLGGFA</sequence>
<dbReference type="Proteomes" id="UP001322138">
    <property type="component" value="Unassembled WGS sequence"/>
</dbReference>
<organism evidence="2 3">
    <name type="scientific">Podospora bellae-mahoneyi</name>
    <dbReference type="NCBI Taxonomy" id="2093777"/>
    <lineage>
        <taxon>Eukaryota</taxon>
        <taxon>Fungi</taxon>
        <taxon>Dikarya</taxon>
        <taxon>Ascomycota</taxon>
        <taxon>Pezizomycotina</taxon>
        <taxon>Sordariomycetes</taxon>
        <taxon>Sordariomycetidae</taxon>
        <taxon>Sordariales</taxon>
        <taxon>Podosporaceae</taxon>
        <taxon>Podospora</taxon>
    </lineage>
</organism>
<name>A0ABR0FI92_9PEZI</name>